<comment type="caution">
    <text evidence="5">The sequence shown here is derived from an EMBL/GenBank/DDBJ whole genome shotgun (WGS) entry which is preliminary data.</text>
</comment>
<keyword evidence="2 3" id="KW-0175">Coiled coil</keyword>
<keyword evidence="4" id="KW-0812">Transmembrane</keyword>
<dbReference type="Gene3D" id="2.40.30.170">
    <property type="match status" value="1"/>
</dbReference>
<keyword evidence="4" id="KW-1133">Transmembrane helix</keyword>
<evidence type="ECO:0000313" key="6">
    <source>
        <dbReference type="Proteomes" id="UP000738376"/>
    </source>
</evidence>
<feature type="coiled-coil region" evidence="3">
    <location>
        <begin position="171"/>
        <end position="198"/>
    </location>
</feature>
<accession>A0ABX1LQQ9</accession>
<dbReference type="EMBL" id="JAAVJL010000001">
    <property type="protein sequence ID" value="NMF57850.1"/>
    <property type="molecule type" value="Genomic_DNA"/>
</dbReference>
<comment type="subcellular location">
    <subcellularLocation>
        <location evidence="1">Cell envelope</location>
    </subcellularLocation>
</comment>
<dbReference type="PANTHER" id="PTHR32347">
    <property type="entry name" value="EFFLUX SYSTEM COMPONENT YKNX-RELATED"/>
    <property type="match status" value="1"/>
</dbReference>
<feature type="transmembrane region" description="Helical" evidence="4">
    <location>
        <begin position="7"/>
        <end position="26"/>
    </location>
</feature>
<keyword evidence="6" id="KW-1185">Reference proteome</keyword>
<feature type="coiled-coil region" evidence="3">
    <location>
        <begin position="95"/>
        <end position="129"/>
    </location>
</feature>
<dbReference type="InterPro" id="IPR030190">
    <property type="entry name" value="MacA_alpha-hairpin_sf"/>
</dbReference>
<protein>
    <submittedName>
        <fullName evidence="5">HlyD family efflux transporter periplasmic adaptor subunit</fullName>
    </submittedName>
</protein>
<proteinExistence type="predicted"/>
<dbReference type="PANTHER" id="PTHR32347:SF23">
    <property type="entry name" value="BLL5650 PROTEIN"/>
    <property type="match status" value="1"/>
</dbReference>
<keyword evidence="4" id="KW-0472">Membrane</keyword>
<name>A0ABX1LQQ9_9CYAN</name>
<gene>
    <name evidence="5" type="ORF">HC246_07415</name>
</gene>
<dbReference type="InterPro" id="IPR050465">
    <property type="entry name" value="UPF0194_transport"/>
</dbReference>
<sequence>MQGSSRSLVANIVIVIVSVGLIAWAIRLVQLKFTSVASLDAVVNGVVIDIKTPQEGIITSLNADTGSIIEKDSVLLSIKNDQVSNLQVKQTSSRLSSQQSQLASAEGQLNQLLSLMELLQADNQNQKRLEVTEYSDRIEQFESDLRGAIARSQLAQVNYDRAVFLQKEGAYSQAVLDLAKAELQARKAEVESLEARRQSILTNREAASIGLTLDRTRSNYDPRVRLEEVQLQIDNQQRTISALRQSIADAKGELIEAKADVERHRNVIVKAPVSGVIWKLDARKGQLVRQEQSVGQMLDCSRRWVDVYVEEQSLEAIQIGMPAKIELYGSRNLVLKGTVSLIRSGLGRFNAGEDVAITIPQNLPRTTQIRVDLERNSDLGAPNVFCYVGYTGKVTLNK</sequence>
<dbReference type="Proteomes" id="UP000738376">
    <property type="component" value="Unassembled WGS sequence"/>
</dbReference>
<evidence type="ECO:0000256" key="4">
    <source>
        <dbReference type="SAM" id="Phobius"/>
    </source>
</evidence>
<evidence type="ECO:0000313" key="5">
    <source>
        <dbReference type="EMBL" id="NMF57850.1"/>
    </source>
</evidence>
<evidence type="ECO:0000256" key="3">
    <source>
        <dbReference type="SAM" id="Coils"/>
    </source>
</evidence>
<evidence type="ECO:0000256" key="2">
    <source>
        <dbReference type="ARBA" id="ARBA00023054"/>
    </source>
</evidence>
<reference evidence="5 6" key="1">
    <citation type="submission" date="2020-03" db="EMBL/GenBank/DDBJ databases">
        <title>Draft Genome Sequence of 2-Methylisoborneol Producing Pseudanabaena yagii Strain GIHE-NHR1 Isolated from North Han River in South Korea.</title>
        <authorList>
            <person name="Jeong J."/>
        </authorList>
    </citation>
    <scope>NUCLEOTIDE SEQUENCE [LARGE SCALE GENOMIC DNA]</scope>
    <source>
        <strain evidence="5 6">GIHE-NHR1</strain>
    </source>
</reference>
<dbReference type="Gene3D" id="6.10.140.1990">
    <property type="match status" value="1"/>
</dbReference>
<evidence type="ECO:0000256" key="1">
    <source>
        <dbReference type="ARBA" id="ARBA00004196"/>
    </source>
</evidence>
<organism evidence="5 6">
    <name type="scientific">Pseudanabaena yagii GIHE-NHR1</name>
    <dbReference type="NCBI Taxonomy" id="2722753"/>
    <lineage>
        <taxon>Bacteria</taxon>
        <taxon>Bacillati</taxon>
        <taxon>Cyanobacteriota</taxon>
        <taxon>Cyanophyceae</taxon>
        <taxon>Pseudanabaenales</taxon>
        <taxon>Pseudanabaenaceae</taxon>
        <taxon>Pseudanabaena</taxon>
        <taxon>Pseudanabaena yagii</taxon>
    </lineage>
</organism>
<feature type="coiled-coil region" evidence="3">
    <location>
        <begin position="226"/>
        <end position="267"/>
    </location>
</feature>